<feature type="transmembrane region" description="Helical" evidence="21">
    <location>
        <begin position="589"/>
        <end position="611"/>
    </location>
</feature>
<evidence type="ECO:0000256" key="11">
    <source>
        <dbReference type="ARBA" id="ARBA00022989"/>
    </source>
</evidence>
<keyword evidence="6" id="KW-0433">Leucine-rich repeat</keyword>
<keyword evidence="14 20" id="KW-1015">Disulfide bond</keyword>
<dbReference type="KEGG" id="shr:100932981"/>
<evidence type="ECO:0000313" key="25">
    <source>
        <dbReference type="Proteomes" id="UP000007648"/>
    </source>
</evidence>
<evidence type="ECO:0000256" key="14">
    <source>
        <dbReference type="ARBA" id="ARBA00023157"/>
    </source>
</evidence>
<dbReference type="GeneTree" id="ENSGT00940000156323"/>
<evidence type="ECO:0000256" key="18">
    <source>
        <dbReference type="ARBA" id="ARBA00023329"/>
    </source>
</evidence>
<dbReference type="InterPro" id="IPR025875">
    <property type="entry name" value="Leu-rich_rpt_4"/>
</dbReference>
<feature type="disulfide bond" evidence="20">
    <location>
        <begin position="30"/>
        <end position="36"/>
    </location>
</feature>
<dbReference type="GO" id="GO:0045121">
    <property type="term" value="C:membrane raft"/>
    <property type="evidence" value="ECO:0007669"/>
    <property type="project" value="UniProtKB-SubCell"/>
</dbReference>
<evidence type="ECO:0000256" key="19">
    <source>
        <dbReference type="PIRNR" id="PIRNR037595"/>
    </source>
</evidence>
<dbReference type="GO" id="GO:0044877">
    <property type="term" value="F:protein-containing complex binding"/>
    <property type="evidence" value="ECO:0007669"/>
    <property type="project" value="Ensembl"/>
</dbReference>
<dbReference type="GO" id="GO:0038124">
    <property type="term" value="P:toll-like receptor TLR6:TLR2 signaling pathway"/>
    <property type="evidence" value="ECO:0007669"/>
    <property type="project" value="Ensembl"/>
</dbReference>
<keyword evidence="18" id="KW-0968">Cytoplasmic vesicle</keyword>
<dbReference type="SMART" id="SM00364">
    <property type="entry name" value="LRR_BAC"/>
    <property type="match status" value="3"/>
</dbReference>
<dbReference type="GeneID" id="100932981"/>
<feature type="signal peptide" evidence="22">
    <location>
        <begin position="1"/>
        <end position="20"/>
    </location>
</feature>
<dbReference type="AlphaFoldDB" id="A0A7N4PZI8"/>
<evidence type="ECO:0000256" key="22">
    <source>
        <dbReference type="SAM" id="SignalP"/>
    </source>
</evidence>
<dbReference type="GO" id="GO:0042802">
    <property type="term" value="F:identical protein binding"/>
    <property type="evidence" value="ECO:0007669"/>
    <property type="project" value="Ensembl"/>
</dbReference>
<keyword evidence="5 19" id="KW-0399">Innate immunity</keyword>
<dbReference type="GO" id="GO:0071726">
    <property type="term" value="P:cellular response to diacyl bacterial lipopeptide"/>
    <property type="evidence" value="ECO:0007669"/>
    <property type="project" value="Ensembl"/>
</dbReference>
<dbReference type="GO" id="GO:0050830">
    <property type="term" value="P:defense response to Gram-positive bacterium"/>
    <property type="evidence" value="ECO:0007669"/>
    <property type="project" value="Ensembl"/>
</dbReference>
<evidence type="ECO:0000256" key="9">
    <source>
        <dbReference type="ARBA" id="ARBA00022737"/>
    </source>
</evidence>
<dbReference type="RefSeq" id="XP_031797180.1">
    <property type="nucleotide sequence ID" value="XM_031941320.1"/>
</dbReference>
<keyword evidence="15 19" id="KW-0675">Receptor</keyword>
<dbReference type="CTD" id="7097"/>
<keyword evidence="7 21" id="KW-0812">Transmembrane</keyword>
<evidence type="ECO:0000256" key="12">
    <source>
        <dbReference type="ARBA" id="ARBA00023027"/>
    </source>
</evidence>
<keyword evidence="13 21" id="KW-0472">Membrane</keyword>
<proteinExistence type="inferred from homology"/>
<sequence>MRHVRWTVWIMWTIIGLSEGGAPKQTSLSCDSAGVCDGHSRSLGTIPSSLTETVKQLDLSFNKISYIKETDLQICINLQVLLLQSNQISAIDPNAFRSLENLKHLDLSNNTLLHLSPSWFNSLSSLRVLHLQDNPYPRLVQGLFFQLSSLRILKVGNNNSFSELQKQDFEGLSMVEDLEIEADYLKKYEPGSLKFIHNISHLTLSIKRSILLVDIMVDLADCLQHLELRNTDLETFHFSLPSSVSNALIEKITFREAQFTDISFMEILKMYTFVSELLEIVFEDCELSGIGNWDDEFLSEINDRGKLEAITVQRLRIRSFFLFSDMRTVYPLLGGIKRITLTSSKVFLVPCDLSRNLKSLEYFDLSDSLMSENALENSACDGAWPTLHTLNLSQNKFTSLETVGEILQTVETLTHLDLSKNSFDSMPDRCQWPRKLKYLNISRTKTYMVTSCIPQTLEILDISNNQLSDFHLNLPHLKELDLSGNKLKTLPDAANFPNLVVMNISQNTVHSFSKAQLESFQMMESLAAGGNNFICSCEFLSFVHKEGVLLAQILTDWPESYLCDSPFQVRGKRVQDIQLSFSECYRVQLVSAICSSLFLLVLVAGVLCYRFHGIWYLKMMWAWLQAKRKPRKIIDGEICYDAFVSYSEGDSYWVENFMVQELENFDPPFRLCLHKRDFVPGKWIIDNIIDSIDKSYKTLFVLSESFVKSEWCKYELDFSHFRLFDENNDAAILILLEPIEKKAIPQRFCKLRKIMNTKTYLEWPRDEAQQKAFWFNLRAAIKS</sequence>
<dbReference type="InterPro" id="IPR000157">
    <property type="entry name" value="TIR_dom"/>
</dbReference>
<dbReference type="GO" id="GO:0001540">
    <property type="term" value="F:amyloid-beta binding"/>
    <property type="evidence" value="ECO:0007669"/>
    <property type="project" value="Ensembl"/>
</dbReference>
<evidence type="ECO:0000256" key="5">
    <source>
        <dbReference type="ARBA" id="ARBA00022588"/>
    </source>
</evidence>
<dbReference type="GO" id="GO:0001530">
    <property type="term" value="F:lipopolysaccharide binding"/>
    <property type="evidence" value="ECO:0007669"/>
    <property type="project" value="Ensembl"/>
</dbReference>
<dbReference type="PROSITE" id="PS51450">
    <property type="entry name" value="LRR"/>
    <property type="match status" value="4"/>
</dbReference>
<dbReference type="InterPro" id="IPR032675">
    <property type="entry name" value="LRR_dom_sf"/>
</dbReference>
<evidence type="ECO:0000259" key="23">
    <source>
        <dbReference type="PROSITE" id="PS50104"/>
    </source>
</evidence>
<evidence type="ECO:0000256" key="8">
    <source>
        <dbReference type="ARBA" id="ARBA00022729"/>
    </source>
</evidence>
<keyword evidence="10 19" id="KW-0391">Immunity</keyword>
<dbReference type="GO" id="GO:0034134">
    <property type="term" value="P:toll-like receptor 2 signaling pathway"/>
    <property type="evidence" value="ECO:0007669"/>
    <property type="project" value="Ensembl"/>
</dbReference>
<gene>
    <name evidence="24" type="primary">TLR2</name>
</gene>
<dbReference type="GO" id="GO:0071346">
    <property type="term" value="P:cellular response to type II interferon"/>
    <property type="evidence" value="ECO:0007669"/>
    <property type="project" value="Ensembl"/>
</dbReference>
<evidence type="ECO:0000256" key="3">
    <source>
        <dbReference type="ARBA" id="ARBA00009634"/>
    </source>
</evidence>
<organism evidence="24 25">
    <name type="scientific">Sarcophilus harrisii</name>
    <name type="common">Tasmanian devil</name>
    <name type="synonym">Sarcophilus laniarius</name>
    <dbReference type="NCBI Taxonomy" id="9305"/>
    <lineage>
        <taxon>Eukaryota</taxon>
        <taxon>Metazoa</taxon>
        <taxon>Chordata</taxon>
        <taxon>Craniata</taxon>
        <taxon>Vertebrata</taxon>
        <taxon>Euteleostomi</taxon>
        <taxon>Mammalia</taxon>
        <taxon>Metatheria</taxon>
        <taxon>Dasyuromorphia</taxon>
        <taxon>Dasyuridae</taxon>
        <taxon>Sarcophilus</taxon>
    </lineage>
</organism>
<dbReference type="GO" id="GO:1903974">
    <property type="term" value="P:positive regulation of cellular response to macrophage colony-stimulating factor stimulus"/>
    <property type="evidence" value="ECO:0007669"/>
    <property type="project" value="Ensembl"/>
</dbReference>
<evidence type="ECO:0000256" key="10">
    <source>
        <dbReference type="ARBA" id="ARBA00022859"/>
    </source>
</evidence>
<reference evidence="24" key="2">
    <citation type="submission" date="2025-08" db="UniProtKB">
        <authorList>
            <consortium name="Ensembl"/>
        </authorList>
    </citation>
    <scope>IDENTIFICATION</scope>
</reference>
<dbReference type="GO" id="GO:0042497">
    <property type="term" value="F:triacyl lipopeptide binding"/>
    <property type="evidence" value="ECO:0007669"/>
    <property type="project" value="Ensembl"/>
</dbReference>
<keyword evidence="11 21" id="KW-1133">Transmembrane helix</keyword>
<evidence type="ECO:0000256" key="21">
    <source>
        <dbReference type="SAM" id="Phobius"/>
    </source>
</evidence>
<dbReference type="GO" id="GO:0035325">
    <property type="term" value="F:Toll-like receptor binding"/>
    <property type="evidence" value="ECO:0007669"/>
    <property type="project" value="Ensembl"/>
</dbReference>
<dbReference type="OMA" id="SFVKSEW"/>
<evidence type="ECO:0000313" key="24">
    <source>
        <dbReference type="Ensembl" id="ENSSHAP00000045684.1"/>
    </source>
</evidence>
<dbReference type="FunCoup" id="A0A7N4PZI8">
    <property type="interactions" value="467"/>
</dbReference>
<dbReference type="GO" id="GO:0006954">
    <property type="term" value="P:inflammatory response"/>
    <property type="evidence" value="ECO:0007669"/>
    <property type="project" value="UniProtKB-UniRule"/>
</dbReference>
<dbReference type="GO" id="GO:0030670">
    <property type="term" value="C:phagocytic vesicle membrane"/>
    <property type="evidence" value="ECO:0007669"/>
    <property type="project" value="UniProtKB-SubCell"/>
</dbReference>
<dbReference type="GO" id="GO:0038187">
    <property type="term" value="F:pattern recognition receptor activity"/>
    <property type="evidence" value="ECO:0007669"/>
    <property type="project" value="Ensembl"/>
</dbReference>
<protein>
    <recommendedName>
        <fullName evidence="4 19">Toll-like receptor 2</fullName>
    </recommendedName>
</protein>
<feature type="disulfide bond" evidence="20">
    <location>
        <begin position="430"/>
        <end position="452"/>
    </location>
</feature>
<comment type="function">
    <text evidence="19">Cooperates with LY96 to mediate the innate immune response to bacterial lipoproteins and other microbial cell wall components. Cooperates with TLR1 or TLR6 to mediate the innate immune response to bacterial lipoproteins or lipopeptides. Acts via MYD88 and TRAF6, leading to NF-kappa-B activation, cytokine secretion and the inflammatory response.</text>
</comment>
<evidence type="ECO:0000256" key="2">
    <source>
        <dbReference type="ARBA" id="ARBA00004596"/>
    </source>
</evidence>
<evidence type="ECO:0000256" key="7">
    <source>
        <dbReference type="ARBA" id="ARBA00022692"/>
    </source>
</evidence>
<dbReference type="PANTHER" id="PTHR24365">
    <property type="entry name" value="TOLL-LIKE RECEPTOR"/>
    <property type="match status" value="1"/>
</dbReference>
<feature type="domain" description="TIR" evidence="23">
    <location>
        <begin position="638"/>
        <end position="781"/>
    </location>
</feature>
<dbReference type="InterPro" id="IPR017241">
    <property type="entry name" value="Toll-like_receptor"/>
</dbReference>
<dbReference type="GO" id="GO:0004888">
    <property type="term" value="F:transmembrane signaling receptor activity"/>
    <property type="evidence" value="ECO:0007669"/>
    <property type="project" value="InterPro"/>
</dbReference>
<dbReference type="GO" id="GO:0050729">
    <property type="term" value="P:positive regulation of inflammatory response"/>
    <property type="evidence" value="ECO:0007669"/>
    <property type="project" value="Ensembl"/>
</dbReference>
<evidence type="ECO:0000256" key="17">
    <source>
        <dbReference type="ARBA" id="ARBA00023198"/>
    </source>
</evidence>
<dbReference type="InterPro" id="IPR001611">
    <property type="entry name" value="Leu-rich_rpt"/>
</dbReference>
<dbReference type="GO" id="GO:0035354">
    <property type="term" value="C:Toll-like receptor 1-Toll-like receptor 2 protein complex"/>
    <property type="evidence" value="ECO:0007669"/>
    <property type="project" value="Ensembl"/>
</dbReference>
<comment type="subcellular location">
    <subcellularLocation>
        <location evidence="2">Cytoplasmic vesicle</location>
        <location evidence="2">Phagosome membrane</location>
        <topology evidence="2">Single-pass type I membrane protein</topology>
    </subcellularLocation>
    <subcellularLocation>
        <location evidence="1">Membrane raft</location>
    </subcellularLocation>
</comment>
<dbReference type="Gene3D" id="3.40.50.10140">
    <property type="entry name" value="Toll/interleukin-1 receptor homology (TIR) domain"/>
    <property type="match status" value="1"/>
</dbReference>
<name>A0A7N4PZI8_SARHA</name>
<dbReference type="SMART" id="SM00369">
    <property type="entry name" value="LRR_TYP"/>
    <property type="match status" value="6"/>
</dbReference>
<dbReference type="GO" id="GO:1904466">
    <property type="term" value="P:positive regulation of matrix metallopeptidase secretion"/>
    <property type="evidence" value="ECO:0007669"/>
    <property type="project" value="Ensembl"/>
</dbReference>
<dbReference type="Pfam" id="PF01582">
    <property type="entry name" value="TIR"/>
    <property type="match status" value="1"/>
</dbReference>
<dbReference type="Gene3D" id="3.80.10.10">
    <property type="entry name" value="Ribonuclease Inhibitor"/>
    <property type="match status" value="1"/>
</dbReference>
<dbReference type="GO" id="GO:0042496">
    <property type="term" value="P:detection of diacyl bacterial lipopeptide"/>
    <property type="evidence" value="ECO:0007669"/>
    <property type="project" value="Ensembl"/>
</dbReference>
<keyword evidence="16" id="KW-0325">Glycoprotein</keyword>
<dbReference type="InterPro" id="IPR035897">
    <property type="entry name" value="Toll_tir_struct_dom_sf"/>
</dbReference>
<dbReference type="GO" id="GO:0032757">
    <property type="term" value="P:positive regulation of interleukin-8 production"/>
    <property type="evidence" value="ECO:0007669"/>
    <property type="project" value="Ensembl"/>
</dbReference>
<evidence type="ECO:0000256" key="13">
    <source>
        <dbReference type="ARBA" id="ARBA00023136"/>
    </source>
</evidence>
<evidence type="ECO:0000256" key="16">
    <source>
        <dbReference type="ARBA" id="ARBA00023180"/>
    </source>
</evidence>
<dbReference type="InParanoid" id="A0A7N4PZI8"/>
<feature type="chain" id="PRO_5029653724" description="Toll-like receptor 2" evidence="22">
    <location>
        <begin position="21"/>
        <end position="783"/>
    </location>
</feature>
<reference evidence="24" key="3">
    <citation type="submission" date="2025-09" db="UniProtKB">
        <authorList>
            <consortium name="Ensembl"/>
        </authorList>
    </citation>
    <scope>IDENTIFICATION</scope>
</reference>
<dbReference type="SMART" id="SM00082">
    <property type="entry name" value="LRRCT"/>
    <property type="match status" value="1"/>
</dbReference>
<dbReference type="FunFam" id="3.80.10.10:FF:000046">
    <property type="entry name" value="Toll-like receptor 2"/>
    <property type="match status" value="1"/>
</dbReference>
<evidence type="ECO:0000256" key="1">
    <source>
        <dbReference type="ARBA" id="ARBA00004285"/>
    </source>
</evidence>
<evidence type="ECO:0000256" key="15">
    <source>
        <dbReference type="ARBA" id="ARBA00023170"/>
    </source>
</evidence>
<dbReference type="Ensembl" id="ENSSHAT00000052513.1">
    <property type="protein sequence ID" value="ENSSHAP00000045684.1"/>
    <property type="gene ID" value="ENSSHAG00000021870.1"/>
</dbReference>
<dbReference type="GO" id="GO:0042495">
    <property type="term" value="P:detection of triacyl bacterial lipopeptide"/>
    <property type="evidence" value="ECO:0007669"/>
    <property type="project" value="Ensembl"/>
</dbReference>
<dbReference type="SUPFAM" id="SSF52058">
    <property type="entry name" value="L domain-like"/>
    <property type="match status" value="2"/>
</dbReference>
<dbReference type="PRINTS" id="PR01537">
    <property type="entry name" value="INTRLKN1R1F"/>
</dbReference>
<dbReference type="GO" id="GO:0043123">
    <property type="term" value="P:positive regulation of canonical NF-kappaB signal transduction"/>
    <property type="evidence" value="ECO:0007669"/>
    <property type="project" value="Ensembl"/>
</dbReference>
<evidence type="ECO:0000256" key="4">
    <source>
        <dbReference type="ARBA" id="ARBA00017391"/>
    </source>
</evidence>
<dbReference type="GO" id="GO:0042834">
    <property type="term" value="F:peptidoglycan binding"/>
    <property type="evidence" value="ECO:0007669"/>
    <property type="project" value="Ensembl"/>
</dbReference>
<dbReference type="SMART" id="SM00255">
    <property type="entry name" value="TIR"/>
    <property type="match status" value="1"/>
</dbReference>
<dbReference type="InterPro" id="IPR003591">
    <property type="entry name" value="Leu-rich_rpt_typical-subtyp"/>
</dbReference>
<dbReference type="Proteomes" id="UP000007648">
    <property type="component" value="Unassembled WGS sequence"/>
</dbReference>
<dbReference type="SUPFAM" id="SSF52200">
    <property type="entry name" value="Toll/Interleukin receptor TIR domain"/>
    <property type="match status" value="1"/>
</dbReference>
<dbReference type="PRINTS" id="PR00019">
    <property type="entry name" value="LEURICHRPT"/>
</dbReference>
<dbReference type="GO" id="GO:0071223">
    <property type="term" value="P:cellular response to lipoteichoic acid"/>
    <property type="evidence" value="ECO:0007669"/>
    <property type="project" value="Ensembl"/>
</dbReference>
<keyword evidence="9" id="KW-0677">Repeat</keyword>
<accession>A0A7N4PZI8</accession>
<dbReference type="GO" id="GO:0032755">
    <property type="term" value="P:positive regulation of interleukin-6 production"/>
    <property type="evidence" value="ECO:0007669"/>
    <property type="project" value="Ensembl"/>
</dbReference>
<dbReference type="InterPro" id="IPR000483">
    <property type="entry name" value="Cys-rich_flank_reg_C"/>
</dbReference>
<dbReference type="OrthoDB" id="1081807at2759"/>
<keyword evidence="12" id="KW-0520">NAD</keyword>
<dbReference type="PIRSF" id="PIRSF037595">
    <property type="entry name" value="Toll-like_receptor"/>
    <property type="match status" value="1"/>
</dbReference>
<dbReference type="Pfam" id="PF12799">
    <property type="entry name" value="LRR_4"/>
    <property type="match status" value="1"/>
</dbReference>
<dbReference type="FunFam" id="3.40.50.10140:FF:000001">
    <property type="entry name" value="Toll-like receptor 2"/>
    <property type="match status" value="1"/>
</dbReference>
<comment type="similarity">
    <text evidence="3 19">Belongs to the Toll-like receptor family.</text>
</comment>
<dbReference type="GO" id="GO:0005829">
    <property type="term" value="C:cytosol"/>
    <property type="evidence" value="ECO:0007669"/>
    <property type="project" value="Ensembl"/>
</dbReference>
<dbReference type="GO" id="GO:0005654">
    <property type="term" value="C:nucleoplasm"/>
    <property type="evidence" value="ECO:0007669"/>
    <property type="project" value="Ensembl"/>
</dbReference>
<dbReference type="GO" id="GO:0051607">
    <property type="term" value="P:defense response to virus"/>
    <property type="evidence" value="ECO:0007669"/>
    <property type="project" value="Ensembl"/>
</dbReference>
<keyword evidence="8 22" id="KW-0732">Signal</keyword>
<dbReference type="Pfam" id="PF13855">
    <property type="entry name" value="LRR_8"/>
    <property type="match status" value="1"/>
</dbReference>
<dbReference type="GO" id="GO:0030177">
    <property type="term" value="P:positive regulation of Wnt signaling pathway"/>
    <property type="evidence" value="ECO:0007669"/>
    <property type="project" value="Ensembl"/>
</dbReference>
<keyword evidence="17 19" id="KW-0395">Inflammatory response</keyword>
<dbReference type="PANTHER" id="PTHR24365:SF17">
    <property type="entry name" value="TOLL-LIKE RECEPTOR 2"/>
    <property type="match status" value="1"/>
</dbReference>
<dbReference type="GO" id="GO:0005794">
    <property type="term" value="C:Golgi apparatus"/>
    <property type="evidence" value="ECO:0007669"/>
    <property type="project" value="Ensembl"/>
</dbReference>
<evidence type="ECO:0000256" key="6">
    <source>
        <dbReference type="ARBA" id="ARBA00022614"/>
    </source>
</evidence>
<feature type="disulfide bond" evidence="20">
    <location>
        <begin position="351"/>
        <end position="380"/>
    </location>
</feature>
<dbReference type="GO" id="GO:0035355">
    <property type="term" value="C:Toll-like receptor 2-Toll-like receptor 6 protein complex"/>
    <property type="evidence" value="ECO:0007669"/>
    <property type="project" value="Ensembl"/>
</dbReference>
<evidence type="ECO:0000256" key="20">
    <source>
        <dbReference type="PIRSR" id="PIRSR037595-2"/>
    </source>
</evidence>
<reference evidence="24 25" key="1">
    <citation type="journal article" date="2011" name="Proc. Natl. Acad. Sci. U.S.A.">
        <title>Genetic diversity and population structure of the endangered marsupial Sarcophilus harrisii (Tasmanian devil).</title>
        <authorList>
            <person name="Miller W."/>
            <person name="Hayes V.M."/>
            <person name="Ratan A."/>
            <person name="Petersen D.C."/>
            <person name="Wittekindt N.E."/>
            <person name="Miller J."/>
            <person name="Walenz B."/>
            <person name="Knight J."/>
            <person name="Qi J."/>
            <person name="Zhao F."/>
            <person name="Wang Q."/>
            <person name="Bedoya-Reina O.C."/>
            <person name="Katiyar N."/>
            <person name="Tomsho L.P."/>
            <person name="Kasson L.M."/>
            <person name="Hardie R.A."/>
            <person name="Woodbridge P."/>
            <person name="Tindall E.A."/>
            <person name="Bertelsen M.F."/>
            <person name="Dixon D."/>
            <person name="Pyecroft S."/>
            <person name="Helgen K.M."/>
            <person name="Lesk A.M."/>
            <person name="Pringle T.H."/>
            <person name="Patterson N."/>
            <person name="Zhang Y."/>
            <person name="Kreiss A."/>
            <person name="Woods G.M."/>
            <person name="Jones M.E."/>
            <person name="Schuster S.C."/>
        </authorList>
    </citation>
    <scope>NUCLEOTIDE SEQUENCE [LARGE SCALE GENOMIC DNA]</scope>
</reference>
<dbReference type="GO" id="GO:0032722">
    <property type="term" value="P:positive regulation of chemokine production"/>
    <property type="evidence" value="ECO:0007669"/>
    <property type="project" value="Ensembl"/>
</dbReference>
<keyword evidence="25" id="KW-1185">Reference proteome</keyword>
<dbReference type="PROSITE" id="PS50104">
    <property type="entry name" value="TIR"/>
    <property type="match status" value="1"/>
</dbReference>
<dbReference type="GO" id="GO:0071727">
    <property type="term" value="P:cellular response to triacyl bacterial lipopeptide"/>
    <property type="evidence" value="ECO:0007669"/>
    <property type="project" value="Ensembl"/>
</dbReference>
<dbReference type="GO" id="GO:0009986">
    <property type="term" value="C:cell surface"/>
    <property type="evidence" value="ECO:0007669"/>
    <property type="project" value="Ensembl"/>
</dbReference>